<dbReference type="AlphaFoldDB" id="A0A1I2ATP4"/>
<proteinExistence type="predicted"/>
<protein>
    <submittedName>
        <fullName evidence="1">Uncharacterized protein</fullName>
    </submittedName>
</protein>
<keyword evidence="2" id="KW-1185">Reference proteome</keyword>
<evidence type="ECO:0000313" key="1">
    <source>
        <dbReference type="EMBL" id="SFE47282.1"/>
    </source>
</evidence>
<reference evidence="1 2" key="1">
    <citation type="submission" date="2016-10" db="EMBL/GenBank/DDBJ databases">
        <authorList>
            <person name="de Groot N.N."/>
        </authorList>
    </citation>
    <scope>NUCLEOTIDE SEQUENCE [LARGE SCALE GENOMIC DNA]</scope>
    <source>
        <strain>GEY</strain>
        <strain evidence="2">DSM 9560</strain>
    </source>
</reference>
<accession>A0A1I2ATP4</accession>
<name>A0A1I2ATP4_9BACT</name>
<dbReference type="RefSeq" id="WP_091538576.1">
    <property type="nucleotide sequence ID" value="NZ_FONY01000002.1"/>
</dbReference>
<organism evidence="1 2">
    <name type="scientific">Thermoflexibacter ruber</name>
    <dbReference type="NCBI Taxonomy" id="1003"/>
    <lineage>
        <taxon>Bacteria</taxon>
        <taxon>Pseudomonadati</taxon>
        <taxon>Bacteroidota</taxon>
        <taxon>Cytophagia</taxon>
        <taxon>Cytophagales</taxon>
        <taxon>Thermoflexibacteraceae</taxon>
        <taxon>Thermoflexibacter</taxon>
    </lineage>
</organism>
<evidence type="ECO:0000313" key="2">
    <source>
        <dbReference type="Proteomes" id="UP000199513"/>
    </source>
</evidence>
<sequence>MQYKTNQLEKTVLFSNENFQHITQDFWVYKFTTVNPSYQYSLIDDLKQDLPNVKSVVYLQGKAFYTLFEKAKFKNDFELEDKIKSVINNSEEVQFSQITNLRDENEIDKCHLAQLLFNSLANTSSKNAKCSNITGSLYWVIKAVEAKEKEDKAKMTWQYITLKLELDYHLHLKIEVKTFSNLLMTGKMNFANRKTQLKDYLQYEILSGNIRSMRRLKSKEYNKKPETTYILAQADGKKSTVSFLDFSDWNSFEMSKSGVLYLFLKEVQEQLSKYITIKFVELPFSQEKTEFDKQLSDSVKAKIKEFYQNKPIVINIADSLKDNQEAKQLAQDLQTFLTDKEREYKAKNVTFGNLSESALNIRIIRSKENYDEQNDEHCNKYQNGKYRNFLVHHITTDDFDIELEKTKNGETKKILSNPAIDVILKESYIKNDIKQGKITILDWTFGEWLFMGKEEIKEENQSSKDKKYAFHLLKVLENGNLEFTTCLPDQVFSNSDYERLKSIYQTYDKFNGREFLNCLLVSNHQDVNLIFETPRFTIQEIEKIGEKLELEAQETELQKSQVLAILEKFVAENQSFASDEKLQNTINHLKNFRDKLSKDELNNIFKEQGLINRTKIKKAFCDFYYQNSEQYLGRKDVLHHFFKGKEEIEELFASNTNIYYQNENATEAFYFVGVVPKQIQTSFQNATNIRKIKAVKNLKGQQSRLVFDQLLQTMAVDFVKQGSLTVLPFPFKYLREIQK</sequence>
<gene>
    <name evidence="1" type="ORF">SAMN04488541_10022</name>
</gene>
<dbReference type="OrthoDB" id="5826790at2"/>
<dbReference type="Proteomes" id="UP000199513">
    <property type="component" value="Unassembled WGS sequence"/>
</dbReference>
<dbReference type="EMBL" id="FONY01000002">
    <property type="protein sequence ID" value="SFE47282.1"/>
    <property type="molecule type" value="Genomic_DNA"/>
</dbReference>